<name>A0ABQ8TQB6_PERAM</name>
<proteinExistence type="predicted"/>
<accession>A0ABQ8TQB6</accession>
<comment type="caution">
    <text evidence="1">The sequence shown here is derived from an EMBL/GenBank/DDBJ whole genome shotgun (WGS) entry which is preliminary data.</text>
</comment>
<protein>
    <recommendedName>
        <fullName evidence="3">Zinc finger BED domain-containing protein 5</fullName>
    </recommendedName>
</protein>
<dbReference type="PANTHER" id="PTHR45913">
    <property type="entry name" value="EPM2A-INTERACTING PROTEIN 1"/>
    <property type="match status" value="1"/>
</dbReference>
<dbReference type="Proteomes" id="UP001148838">
    <property type="component" value="Unassembled WGS sequence"/>
</dbReference>
<evidence type="ECO:0008006" key="3">
    <source>
        <dbReference type="Google" id="ProtNLM"/>
    </source>
</evidence>
<reference evidence="1 2" key="1">
    <citation type="journal article" date="2022" name="Allergy">
        <title>Genome assembly and annotation of Periplaneta americana reveal a comprehensive cockroach allergen profile.</title>
        <authorList>
            <person name="Wang L."/>
            <person name="Xiong Q."/>
            <person name="Saelim N."/>
            <person name="Wang L."/>
            <person name="Nong W."/>
            <person name="Wan A.T."/>
            <person name="Shi M."/>
            <person name="Liu X."/>
            <person name="Cao Q."/>
            <person name="Hui J.H.L."/>
            <person name="Sookrung N."/>
            <person name="Leung T.F."/>
            <person name="Tungtrongchitr A."/>
            <person name="Tsui S.K.W."/>
        </authorList>
    </citation>
    <scope>NUCLEOTIDE SEQUENCE [LARGE SCALE GENOMIC DNA]</scope>
    <source>
        <strain evidence="1">PWHHKU_190912</strain>
    </source>
</reference>
<evidence type="ECO:0000313" key="2">
    <source>
        <dbReference type="Proteomes" id="UP001148838"/>
    </source>
</evidence>
<organism evidence="1 2">
    <name type="scientific">Periplaneta americana</name>
    <name type="common">American cockroach</name>
    <name type="synonym">Blatta americana</name>
    <dbReference type="NCBI Taxonomy" id="6978"/>
    <lineage>
        <taxon>Eukaryota</taxon>
        <taxon>Metazoa</taxon>
        <taxon>Ecdysozoa</taxon>
        <taxon>Arthropoda</taxon>
        <taxon>Hexapoda</taxon>
        <taxon>Insecta</taxon>
        <taxon>Pterygota</taxon>
        <taxon>Neoptera</taxon>
        <taxon>Polyneoptera</taxon>
        <taxon>Dictyoptera</taxon>
        <taxon>Blattodea</taxon>
        <taxon>Blattoidea</taxon>
        <taxon>Blattidae</taxon>
        <taxon>Blattinae</taxon>
        <taxon>Periplaneta</taxon>
    </lineage>
</organism>
<keyword evidence="2" id="KW-1185">Reference proteome</keyword>
<sequence length="495" mass="57809">MLIRKPLPANATGSEIFRLVSEYFEENHIPWDNCVHVCTDGAKTMVGKTVGAVSCKKSNSCANIFNAENKIRAFKKKLQLWMRSLGGREFESFPAQKDLREEDEETLRELYEINEEFVKHLENMCHTVEQYFPEQESENNSQNFLRREYPVLSKKAILILLPIVSTYLCETGFSVYTSIKTKYRNRLDAEPDMRLQLSNIKPETMYHFLAIVMKDVEIFCTATNSSTRRVDIIAIDREHDNVIIIDPTVRFEISVDQLQQVNMEEKKIYELVREWRKLQDTELHALYSSPDVIRNIKSRCLRWAGHVASMGESRNAYIVLVGRSDGKRPLGRPRRRWEDNIKMDLREVGYDDREWINLAQDRDQWRAYVRAAMNLRFLKNQETQDQATNVSKENDAQNYGRITEGENPKCDTVPTSRYTGHHTCSHYMQMEMGWTRGQATRRQMDIPSYHVGPPHRKETSRQISSQMGRLLQRTGRSTVVQRQKKVETTRGTFCA</sequence>
<dbReference type="PANTHER" id="PTHR45913:SF19">
    <property type="entry name" value="LOW QUALITY PROTEIN: ZINC FINGER BED DOMAIN-CONTAINING PROTEIN 5-LIKE"/>
    <property type="match status" value="1"/>
</dbReference>
<evidence type="ECO:0000313" key="1">
    <source>
        <dbReference type="EMBL" id="KAJ4447799.1"/>
    </source>
</evidence>
<gene>
    <name evidence="1" type="ORF">ANN_09807</name>
</gene>
<dbReference type="EMBL" id="JAJSOF020000005">
    <property type="protein sequence ID" value="KAJ4447799.1"/>
    <property type="molecule type" value="Genomic_DNA"/>
</dbReference>